<protein>
    <submittedName>
        <fullName evidence="1">Uncharacterized protein</fullName>
    </submittedName>
</protein>
<gene>
    <name evidence="1" type="ORF">D5086_002699</name>
</gene>
<sequence length="71" mass="7734">MSFSSSSTARLISALAACLRHPHHRDTHCWPSMLASLGFTVQEGDILLGYCDATAYSSSPPPEPIFFPNHT</sequence>
<keyword evidence="2" id="KW-1185">Reference proteome</keyword>
<dbReference type="EMBL" id="RCHU02000001">
    <property type="protein sequence ID" value="KAL3611679.1"/>
    <property type="molecule type" value="Genomic_DNA"/>
</dbReference>
<evidence type="ECO:0000313" key="2">
    <source>
        <dbReference type="Proteomes" id="UP000309997"/>
    </source>
</evidence>
<proteinExistence type="predicted"/>
<reference evidence="1 2" key="1">
    <citation type="journal article" date="2024" name="Plant Biotechnol. J.">
        <title>Genome and CRISPR/Cas9 system of a widespread forest tree (Populus alba) in the world.</title>
        <authorList>
            <person name="Liu Y.J."/>
            <person name="Jiang P.F."/>
            <person name="Han X.M."/>
            <person name="Li X.Y."/>
            <person name="Wang H.M."/>
            <person name="Wang Y.J."/>
            <person name="Wang X.X."/>
            <person name="Zeng Q.Y."/>
        </authorList>
    </citation>
    <scope>NUCLEOTIDE SEQUENCE [LARGE SCALE GENOMIC DNA]</scope>
    <source>
        <strain evidence="2">cv. PAL-ZL1</strain>
    </source>
</reference>
<name>A0ACC4D3T9_POPAL</name>
<comment type="caution">
    <text evidence="1">The sequence shown here is derived from an EMBL/GenBank/DDBJ whole genome shotgun (WGS) entry which is preliminary data.</text>
</comment>
<organism evidence="1 2">
    <name type="scientific">Populus alba</name>
    <name type="common">White poplar</name>
    <dbReference type="NCBI Taxonomy" id="43335"/>
    <lineage>
        <taxon>Eukaryota</taxon>
        <taxon>Viridiplantae</taxon>
        <taxon>Streptophyta</taxon>
        <taxon>Embryophyta</taxon>
        <taxon>Tracheophyta</taxon>
        <taxon>Spermatophyta</taxon>
        <taxon>Magnoliopsida</taxon>
        <taxon>eudicotyledons</taxon>
        <taxon>Gunneridae</taxon>
        <taxon>Pentapetalae</taxon>
        <taxon>rosids</taxon>
        <taxon>fabids</taxon>
        <taxon>Malpighiales</taxon>
        <taxon>Salicaceae</taxon>
        <taxon>Saliceae</taxon>
        <taxon>Populus</taxon>
    </lineage>
</organism>
<dbReference type="Proteomes" id="UP000309997">
    <property type="component" value="Unassembled WGS sequence"/>
</dbReference>
<accession>A0ACC4D3T9</accession>
<evidence type="ECO:0000313" key="1">
    <source>
        <dbReference type="EMBL" id="KAL3611679.1"/>
    </source>
</evidence>